<sequence length="143" mass="15787">MAIIGASLGALVSCSSLDSTQSEGDTSFIESNWGIEAPESSETVEYYSTDSDFQGGRGDVYVISMEESDRSGYWNDSEYTLDSSEVARGETSPQSISESSGAELDEVFFESLKCREAEERDQNYIVSCFNLADGNFYVFEEIF</sequence>
<gene>
    <name evidence="1" type="ORF">ACFPK8_13420</name>
</gene>
<evidence type="ECO:0000313" key="2">
    <source>
        <dbReference type="Proteomes" id="UP001595937"/>
    </source>
</evidence>
<dbReference type="RefSeq" id="WP_343923080.1">
    <property type="nucleotide sequence ID" value="NZ_BAAAIR010000028.1"/>
</dbReference>
<accession>A0ABW0FJD7</accession>
<dbReference type="EMBL" id="JBHSLN010000071">
    <property type="protein sequence ID" value="MFC5298510.1"/>
    <property type="molecule type" value="Genomic_DNA"/>
</dbReference>
<comment type="caution">
    <text evidence="1">The sequence shown here is derived from an EMBL/GenBank/DDBJ whole genome shotgun (WGS) entry which is preliminary data.</text>
</comment>
<protein>
    <recommendedName>
        <fullName evidence="3">Secreted protein</fullName>
    </recommendedName>
</protein>
<proteinExistence type="predicted"/>
<dbReference type="Proteomes" id="UP001595937">
    <property type="component" value="Unassembled WGS sequence"/>
</dbReference>
<evidence type="ECO:0000313" key="1">
    <source>
        <dbReference type="EMBL" id="MFC5298510.1"/>
    </source>
</evidence>
<keyword evidence="2" id="KW-1185">Reference proteome</keyword>
<organism evidence="1 2">
    <name type="scientific">Brachybacterium tyrofermentans</name>
    <dbReference type="NCBI Taxonomy" id="47848"/>
    <lineage>
        <taxon>Bacteria</taxon>
        <taxon>Bacillati</taxon>
        <taxon>Actinomycetota</taxon>
        <taxon>Actinomycetes</taxon>
        <taxon>Micrococcales</taxon>
        <taxon>Dermabacteraceae</taxon>
        <taxon>Brachybacterium</taxon>
    </lineage>
</organism>
<reference evidence="2" key="1">
    <citation type="journal article" date="2019" name="Int. J. Syst. Evol. Microbiol.">
        <title>The Global Catalogue of Microorganisms (GCM) 10K type strain sequencing project: providing services to taxonomists for standard genome sequencing and annotation.</title>
        <authorList>
            <consortium name="The Broad Institute Genomics Platform"/>
            <consortium name="The Broad Institute Genome Sequencing Center for Infectious Disease"/>
            <person name="Wu L."/>
            <person name="Ma J."/>
        </authorList>
    </citation>
    <scope>NUCLEOTIDE SEQUENCE [LARGE SCALE GENOMIC DNA]</scope>
    <source>
        <strain evidence="2">CGMCC 1.16455</strain>
    </source>
</reference>
<dbReference type="GeneID" id="303296634"/>
<name>A0ABW0FJD7_9MICO</name>
<evidence type="ECO:0008006" key="3">
    <source>
        <dbReference type="Google" id="ProtNLM"/>
    </source>
</evidence>